<gene>
    <name evidence="2" type="ORF">AGRA3207_002885</name>
</gene>
<evidence type="ECO:0000256" key="1">
    <source>
        <dbReference type="SAM" id="MobiDB-lite"/>
    </source>
</evidence>
<dbReference type="RefSeq" id="WP_231335155.1">
    <property type="nucleotide sequence ID" value="NZ_CP059572.1"/>
</dbReference>
<sequence length="112" mass="12017">MPDELDTEPPGPLDALHAAVRRRAPQTSATSARPAGTFYRSTPERRAATEDALRLRVSCQKEPERMITWDEHGGVYRCTTGPDVGEAVPADTEKATARNTEAPGASADPTGE</sequence>
<proteinExistence type="predicted"/>
<evidence type="ECO:0000313" key="3">
    <source>
        <dbReference type="Proteomes" id="UP001049518"/>
    </source>
</evidence>
<organism evidence="2 3">
    <name type="scientific">Actinomadura graeca</name>
    <dbReference type="NCBI Taxonomy" id="2750812"/>
    <lineage>
        <taxon>Bacteria</taxon>
        <taxon>Bacillati</taxon>
        <taxon>Actinomycetota</taxon>
        <taxon>Actinomycetes</taxon>
        <taxon>Streptosporangiales</taxon>
        <taxon>Thermomonosporaceae</taxon>
        <taxon>Actinomadura</taxon>
    </lineage>
</organism>
<reference evidence="2" key="1">
    <citation type="submission" date="2020-07" db="EMBL/GenBank/DDBJ databases">
        <authorList>
            <person name="Tarantini F.S."/>
            <person name="Hong K.W."/>
            <person name="Chan K.G."/>
        </authorList>
    </citation>
    <scope>NUCLEOTIDE SEQUENCE</scope>
    <source>
        <strain evidence="2">32-07</strain>
    </source>
</reference>
<feature type="region of interest" description="Disordered" evidence="1">
    <location>
        <begin position="80"/>
        <end position="112"/>
    </location>
</feature>
<name>A0ABX8QW58_9ACTN</name>
<dbReference type="Proteomes" id="UP001049518">
    <property type="component" value="Chromosome"/>
</dbReference>
<dbReference type="EMBL" id="CP059572">
    <property type="protein sequence ID" value="QXJ21967.1"/>
    <property type="molecule type" value="Genomic_DNA"/>
</dbReference>
<evidence type="ECO:0000313" key="2">
    <source>
        <dbReference type="EMBL" id="QXJ21967.1"/>
    </source>
</evidence>
<protein>
    <submittedName>
        <fullName evidence="2">Uncharacterized protein</fullName>
    </submittedName>
</protein>
<accession>A0ABX8QW58</accession>
<keyword evidence="3" id="KW-1185">Reference proteome</keyword>
<feature type="region of interest" description="Disordered" evidence="1">
    <location>
        <begin position="1"/>
        <end position="49"/>
    </location>
</feature>